<proteinExistence type="predicted"/>
<comment type="caution">
    <text evidence="2">The sequence shown here is derived from an EMBL/GenBank/DDBJ whole genome shotgun (WGS) entry which is preliminary data.</text>
</comment>
<name>A0A3N1GUK1_9ACTN</name>
<dbReference type="EMBL" id="RJKL01000001">
    <property type="protein sequence ID" value="ROP33884.1"/>
    <property type="molecule type" value="Genomic_DNA"/>
</dbReference>
<keyword evidence="1" id="KW-0732">Signal</keyword>
<accession>A0A3N1GUK1</accession>
<organism evidence="2 3">
    <name type="scientific">Couchioplanes caeruleus</name>
    <dbReference type="NCBI Taxonomy" id="56438"/>
    <lineage>
        <taxon>Bacteria</taxon>
        <taxon>Bacillati</taxon>
        <taxon>Actinomycetota</taxon>
        <taxon>Actinomycetes</taxon>
        <taxon>Micromonosporales</taxon>
        <taxon>Micromonosporaceae</taxon>
        <taxon>Couchioplanes</taxon>
    </lineage>
</organism>
<feature type="signal peptide" evidence="1">
    <location>
        <begin position="1"/>
        <end position="46"/>
    </location>
</feature>
<feature type="chain" id="PRO_5018109234" evidence="1">
    <location>
        <begin position="47"/>
        <end position="139"/>
    </location>
</feature>
<sequence length="139" mass="15996">MENEVDGSRRDPSSAPSRLRRSVFRLAAGVLAVSATMAVTPGVAHAATLRYSEMRSWDDLHHRAEYKINFYSDGHKELIIADKRVDGDMPAIRVNNRILYWDDDDDIRYGSHYPIYYDVDSFDYCLNVDQDGITYCVPW</sequence>
<dbReference type="RefSeq" id="WP_143163039.1">
    <property type="nucleotide sequence ID" value="NZ_RJKL01000001.1"/>
</dbReference>
<evidence type="ECO:0000313" key="3">
    <source>
        <dbReference type="Proteomes" id="UP000271683"/>
    </source>
</evidence>
<reference evidence="2 3" key="1">
    <citation type="submission" date="2018-11" db="EMBL/GenBank/DDBJ databases">
        <title>Sequencing the genomes of 1000 actinobacteria strains.</title>
        <authorList>
            <person name="Klenk H.-P."/>
        </authorList>
    </citation>
    <scope>NUCLEOTIDE SEQUENCE [LARGE SCALE GENOMIC DNA]</scope>
    <source>
        <strain evidence="2 3">DSM 43634</strain>
    </source>
</reference>
<gene>
    <name evidence="2" type="ORF">EDD30_6938</name>
</gene>
<evidence type="ECO:0000313" key="2">
    <source>
        <dbReference type="EMBL" id="ROP33884.1"/>
    </source>
</evidence>
<dbReference type="AlphaFoldDB" id="A0A3N1GUK1"/>
<protein>
    <submittedName>
        <fullName evidence="2">Uncharacterized protein</fullName>
    </submittedName>
</protein>
<evidence type="ECO:0000256" key="1">
    <source>
        <dbReference type="SAM" id="SignalP"/>
    </source>
</evidence>
<dbReference type="Proteomes" id="UP000271683">
    <property type="component" value="Unassembled WGS sequence"/>
</dbReference>